<evidence type="ECO:0000256" key="2">
    <source>
        <dbReference type="ARBA" id="ARBA00022475"/>
    </source>
</evidence>
<dbReference type="Proteomes" id="UP000285310">
    <property type="component" value="Unassembled WGS sequence"/>
</dbReference>
<reference evidence="11 12" key="1">
    <citation type="submission" date="2013-10" db="EMBL/GenBank/DDBJ databases">
        <title>Salinisphaera japonica YTM-1 Genome Sequencing.</title>
        <authorList>
            <person name="Lai Q."/>
            <person name="Li C."/>
            <person name="Shao Z."/>
        </authorList>
    </citation>
    <scope>NUCLEOTIDE SEQUENCE [LARGE SCALE GENOMIC DNA]</scope>
    <source>
        <strain evidence="11 12">YTM-1</strain>
    </source>
</reference>
<dbReference type="Pfam" id="PF01618">
    <property type="entry name" value="MotA_ExbB"/>
    <property type="match status" value="1"/>
</dbReference>
<keyword evidence="12" id="KW-1185">Reference proteome</keyword>
<evidence type="ECO:0000256" key="1">
    <source>
        <dbReference type="ARBA" id="ARBA00004651"/>
    </source>
</evidence>
<sequence>MHKSMFQRLARLSIASLVLVSVGVSAQAQSQASSADGSLADLLDTVRSQKEQEAERNQQRVQAFINKVDQREAMLSKAQADLAAAETRQSRLQDAYGANEKQIGELQSELDQRAGDFGEVFGVVRQVAGDLRSTLNSSLTSLEAPGRGNFLDDMADSQSLPPIEDVEQLWTVMLDEMVASGEVSRFSHAYVTPDGETEQGRIVRVGTFNATTGGQYLRYNGDTDELSVLARQPNSPWPGYADNLAGAQTGSDGTVSGVVDPSQGAILGLLIQKPSLVERIQQGGLVGYIVIAVGIIGLIIALERLFKLVRTEASMRRQRKDLDSPSKRNPLGRVLAAYHDNRTTDVESLQLKLDQAILADVPGLERGLSTIRVLSAVAPLLGLLGTVVGMIATFQAITLFGTGDPKLMADGISQALVTTVLGLVVAVPLVLIHSMLAGRSRRLIQMLEQQSTGLVAAHAETARA</sequence>
<dbReference type="InterPro" id="IPR017270">
    <property type="entry name" value="MotA/TolQ/ExbB-rel"/>
</dbReference>
<comment type="caution">
    <text evidence="11">The sequence shown here is derived from an EMBL/GenBank/DDBJ whole genome shotgun (WGS) entry which is preliminary data.</text>
</comment>
<dbReference type="AlphaFoldDB" id="A0A423PR66"/>
<dbReference type="GO" id="GO:0017038">
    <property type="term" value="P:protein import"/>
    <property type="evidence" value="ECO:0007669"/>
    <property type="project" value="TreeGrafter"/>
</dbReference>
<feature type="transmembrane region" description="Helical" evidence="8">
    <location>
        <begin position="373"/>
        <end position="400"/>
    </location>
</feature>
<comment type="similarity">
    <text evidence="6">Belongs to the exbB/tolQ family.</text>
</comment>
<protein>
    <submittedName>
        <fullName evidence="11">Biopolymer transporter TolR</fullName>
    </submittedName>
</protein>
<evidence type="ECO:0000256" key="6">
    <source>
        <dbReference type="RuleBase" id="RU004057"/>
    </source>
</evidence>
<dbReference type="RefSeq" id="WP_184999812.1">
    <property type="nucleotide sequence ID" value="NZ_AYKG01000023.1"/>
</dbReference>
<feature type="signal peptide" evidence="9">
    <location>
        <begin position="1"/>
        <end position="28"/>
    </location>
</feature>
<dbReference type="PANTHER" id="PTHR30625">
    <property type="entry name" value="PROTEIN TOLQ"/>
    <property type="match status" value="1"/>
</dbReference>
<dbReference type="GO" id="GO:0005886">
    <property type="term" value="C:plasma membrane"/>
    <property type="evidence" value="ECO:0007669"/>
    <property type="project" value="UniProtKB-SubCell"/>
</dbReference>
<evidence type="ECO:0000256" key="3">
    <source>
        <dbReference type="ARBA" id="ARBA00022692"/>
    </source>
</evidence>
<dbReference type="PANTHER" id="PTHR30625:SF11">
    <property type="entry name" value="MOTA_TOLQ_EXBB PROTON CHANNEL DOMAIN-CONTAINING PROTEIN"/>
    <property type="match status" value="1"/>
</dbReference>
<name>A0A423PR66_9GAMM</name>
<feature type="domain" description="MotA/TolQ/ExbB proton channel" evidence="10">
    <location>
        <begin position="328"/>
        <end position="448"/>
    </location>
</feature>
<gene>
    <name evidence="11" type="ORF">SAJA_08585</name>
</gene>
<feature type="transmembrane region" description="Helical" evidence="8">
    <location>
        <begin position="412"/>
        <end position="436"/>
    </location>
</feature>
<comment type="subcellular location">
    <subcellularLocation>
        <location evidence="1">Cell membrane</location>
        <topology evidence="1">Multi-pass membrane protein</topology>
    </subcellularLocation>
    <subcellularLocation>
        <location evidence="6">Membrane</location>
        <topology evidence="6">Multi-pass membrane protein</topology>
    </subcellularLocation>
</comment>
<evidence type="ECO:0000256" key="4">
    <source>
        <dbReference type="ARBA" id="ARBA00022989"/>
    </source>
</evidence>
<accession>A0A423PR66</accession>
<keyword evidence="6" id="KW-0653">Protein transport</keyword>
<evidence type="ECO:0000313" key="11">
    <source>
        <dbReference type="EMBL" id="ROO28106.1"/>
    </source>
</evidence>
<keyword evidence="3 8" id="KW-0812">Transmembrane</keyword>
<evidence type="ECO:0000256" key="9">
    <source>
        <dbReference type="SAM" id="SignalP"/>
    </source>
</evidence>
<proteinExistence type="inferred from homology"/>
<evidence type="ECO:0000256" key="7">
    <source>
        <dbReference type="SAM" id="Coils"/>
    </source>
</evidence>
<feature type="coiled-coil region" evidence="7">
    <location>
        <begin position="47"/>
        <end position="95"/>
    </location>
</feature>
<evidence type="ECO:0000256" key="5">
    <source>
        <dbReference type="ARBA" id="ARBA00023136"/>
    </source>
</evidence>
<keyword evidence="2" id="KW-1003">Cell membrane</keyword>
<keyword evidence="9" id="KW-0732">Signal</keyword>
<organism evidence="11 12">
    <name type="scientific">Salinisphaera japonica YTM-1</name>
    <dbReference type="NCBI Taxonomy" id="1209778"/>
    <lineage>
        <taxon>Bacteria</taxon>
        <taxon>Pseudomonadati</taxon>
        <taxon>Pseudomonadota</taxon>
        <taxon>Gammaproteobacteria</taxon>
        <taxon>Salinisphaerales</taxon>
        <taxon>Salinisphaeraceae</taxon>
        <taxon>Salinisphaera</taxon>
    </lineage>
</organism>
<feature type="chain" id="PRO_5019353307" evidence="9">
    <location>
        <begin position="29"/>
        <end position="464"/>
    </location>
</feature>
<evidence type="ECO:0000259" key="10">
    <source>
        <dbReference type="Pfam" id="PF01618"/>
    </source>
</evidence>
<dbReference type="PIRSF" id="PIRSF037714">
    <property type="entry name" value="TolR"/>
    <property type="match status" value="1"/>
</dbReference>
<keyword evidence="5 8" id="KW-0472">Membrane</keyword>
<dbReference type="InterPro" id="IPR002898">
    <property type="entry name" value="MotA_ExbB_proton_chnl"/>
</dbReference>
<evidence type="ECO:0000313" key="12">
    <source>
        <dbReference type="Proteomes" id="UP000285310"/>
    </source>
</evidence>
<dbReference type="EMBL" id="AYKG01000023">
    <property type="protein sequence ID" value="ROO28106.1"/>
    <property type="molecule type" value="Genomic_DNA"/>
</dbReference>
<keyword evidence="6" id="KW-0813">Transport</keyword>
<keyword evidence="4 8" id="KW-1133">Transmembrane helix</keyword>
<feature type="transmembrane region" description="Helical" evidence="8">
    <location>
        <begin position="285"/>
        <end position="306"/>
    </location>
</feature>
<dbReference type="InterPro" id="IPR050790">
    <property type="entry name" value="ExbB/TolQ_transport"/>
</dbReference>
<dbReference type="InParanoid" id="A0A423PR66"/>
<evidence type="ECO:0000256" key="8">
    <source>
        <dbReference type="SAM" id="Phobius"/>
    </source>
</evidence>
<keyword evidence="7" id="KW-0175">Coiled coil</keyword>